<feature type="region of interest" description="Disordered" evidence="2">
    <location>
        <begin position="407"/>
        <end position="526"/>
    </location>
</feature>
<feature type="compositionally biased region" description="Polar residues" evidence="2">
    <location>
        <begin position="468"/>
        <end position="481"/>
    </location>
</feature>
<feature type="compositionally biased region" description="Low complexity" evidence="2">
    <location>
        <begin position="150"/>
        <end position="163"/>
    </location>
</feature>
<keyword evidence="4" id="KW-1185">Reference proteome</keyword>
<keyword evidence="1" id="KW-0175">Coiled coil</keyword>
<feature type="region of interest" description="Disordered" evidence="2">
    <location>
        <begin position="576"/>
        <end position="628"/>
    </location>
</feature>
<feature type="region of interest" description="Disordered" evidence="2">
    <location>
        <begin position="1"/>
        <end position="236"/>
    </location>
</feature>
<feature type="compositionally biased region" description="Acidic residues" evidence="2">
    <location>
        <begin position="596"/>
        <end position="608"/>
    </location>
</feature>
<dbReference type="EMBL" id="QGML01001875">
    <property type="protein sequence ID" value="TVY88198.1"/>
    <property type="molecule type" value="Genomic_DNA"/>
</dbReference>
<feature type="compositionally biased region" description="Polar residues" evidence="2">
    <location>
        <begin position="176"/>
        <end position="190"/>
    </location>
</feature>
<dbReference type="Proteomes" id="UP000315522">
    <property type="component" value="Unassembled WGS sequence"/>
</dbReference>
<evidence type="ECO:0000256" key="2">
    <source>
        <dbReference type="SAM" id="MobiDB-lite"/>
    </source>
</evidence>
<reference evidence="3 4" key="1">
    <citation type="submission" date="2018-05" db="EMBL/GenBank/DDBJ databases">
        <title>Genome sequencing and assembly of the regulated plant pathogen Lachnellula willkommii and related sister species for the development of diagnostic species identification markers.</title>
        <authorList>
            <person name="Giroux E."/>
            <person name="Bilodeau G."/>
        </authorList>
    </citation>
    <scope>NUCLEOTIDE SEQUENCE [LARGE SCALE GENOMIC DNA]</scope>
    <source>
        <strain evidence="3 4">CBS 172.35</strain>
    </source>
</reference>
<dbReference type="AlphaFoldDB" id="A0A559M5G4"/>
<feature type="compositionally biased region" description="Polar residues" evidence="2">
    <location>
        <begin position="505"/>
        <end position="524"/>
    </location>
</feature>
<gene>
    <name evidence="3" type="ORF">LAWI1_G006178</name>
</gene>
<feature type="region of interest" description="Disordered" evidence="2">
    <location>
        <begin position="287"/>
        <end position="313"/>
    </location>
</feature>
<evidence type="ECO:0000313" key="3">
    <source>
        <dbReference type="EMBL" id="TVY88198.1"/>
    </source>
</evidence>
<proteinExistence type="predicted"/>
<comment type="caution">
    <text evidence="3">The sequence shown here is derived from an EMBL/GenBank/DDBJ whole genome shotgun (WGS) entry which is preliminary data.</text>
</comment>
<organism evidence="3 4">
    <name type="scientific">Lachnellula willkommii</name>
    <dbReference type="NCBI Taxonomy" id="215461"/>
    <lineage>
        <taxon>Eukaryota</taxon>
        <taxon>Fungi</taxon>
        <taxon>Dikarya</taxon>
        <taxon>Ascomycota</taxon>
        <taxon>Pezizomycotina</taxon>
        <taxon>Leotiomycetes</taxon>
        <taxon>Helotiales</taxon>
        <taxon>Lachnaceae</taxon>
        <taxon>Lachnellula</taxon>
    </lineage>
</organism>
<feature type="compositionally biased region" description="Polar residues" evidence="2">
    <location>
        <begin position="105"/>
        <end position="124"/>
    </location>
</feature>
<feature type="compositionally biased region" description="Basic and acidic residues" evidence="2">
    <location>
        <begin position="208"/>
        <end position="231"/>
    </location>
</feature>
<evidence type="ECO:0000313" key="4">
    <source>
        <dbReference type="Proteomes" id="UP000315522"/>
    </source>
</evidence>
<protein>
    <submittedName>
        <fullName evidence="3">Uncharacterized protein</fullName>
    </submittedName>
</protein>
<feature type="compositionally biased region" description="Polar residues" evidence="2">
    <location>
        <begin position="411"/>
        <end position="440"/>
    </location>
</feature>
<sequence length="657" mass="71879">MSPFRSPGKWKPDGVARANTGGSIRGKIGPPIPIPDDDEFPIRTPGTGIATPVGTGSIERSLGRRGSTATDHSLQETGNAASGFTDRPRSASIPAQAVAEEPPRRTTQPSALRNSTASIPSGSSVEKHRRKKSSLRSVLGKLFGKKRKGGSNSSSEKGQSTSGVRDQHRSKDPTALNRTTKDTPSPQKRSASLPINEYNRALRSHSTALEEFHDNSAQEHNRESVQADGRTRPRRATTLSRLWTPNRTLGYADWTGLSPRPASSHVRGSRIITDVEAEEAIGMAITSGSHPKRRSRSLGELKKASALPANARRRSDEIRYWRESYDPGVLSPMSSNKAEPEEPIMLADEPEYVLEPEDQPQPFNFGPMGEMAGMKITQAASLDTRVQRLEERMQQVESIILRSRGAHSDALQLQNPPKRNPNRISSKSFSRPGTDSSENSLPKHDRPRDIYQPLQESQNVRNRPSFHSRPSTVDTNSSYQHSLEPFLALPSPNGALDPTDRSARPLSTSTTIRGIPSSSPTTAKDGSLTIEHYTALTNMIAAEQCARQQLELIVRSLQQQLQAFRASAPGPYHTPDSNQAIDAPIEIPGGEFSTFEQDDDTSDDEESYGTEAYQTPQEERTSYGDDTFGDVMNEGGKSAPRTMSLSQMTLGKGLQCM</sequence>
<feature type="coiled-coil region" evidence="1">
    <location>
        <begin position="540"/>
        <end position="567"/>
    </location>
</feature>
<name>A0A559M5G4_9HELO</name>
<accession>A0A559M5G4</accession>
<evidence type="ECO:0000256" key="1">
    <source>
        <dbReference type="SAM" id="Coils"/>
    </source>
</evidence>
<feature type="compositionally biased region" description="Polar residues" evidence="2">
    <location>
        <begin position="67"/>
        <end position="82"/>
    </location>
</feature>